<dbReference type="KEGG" id="kak:Kalk_09660"/>
<dbReference type="InterPro" id="IPR013615">
    <property type="entry name" value="CbbQ_C"/>
</dbReference>
<dbReference type="GO" id="GO:0016887">
    <property type="term" value="F:ATP hydrolysis activity"/>
    <property type="evidence" value="ECO:0007669"/>
    <property type="project" value="InterPro"/>
</dbReference>
<gene>
    <name evidence="6" type="ORF">Kalk_09660</name>
</gene>
<evidence type="ECO:0000256" key="3">
    <source>
        <dbReference type="ARBA" id="ARBA00022840"/>
    </source>
</evidence>
<sequence>MNSSLQLGDDPTAQTPFYQPQAEEVTLFEHAYRHQLPVLLKGPTGCGKTRFIRHMATKLGLPLYTVACHDDLTAADLVGRHLLQEGDTVWNDGPLTRAVREGGICYLDEVVEARKDTTVVLHPLSDDRRELPIERTGELLKAPDNFMLVVSYNPGYQNVFKGMKPSTRQRFVAMRFNFPTPALEQKIVIKESGVAPAIAQQLVEIAQALRRLQDHDLEESVSTRLLVYCASLLNSGLPWQIACRAAIAEPLSDDEDTVTALMDVITAIMDG</sequence>
<feature type="domain" description="CbbQ/NirQ/NorQ C-terminal" evidence="5">
    <location>
        <begin position="184"/>
        <end position="267"/>
    </location>
</feature>
<evidence type="ECO:0000259" key="4">
    <source>
        <dbReference type="Pfam" id="PF07728"/>
    </source>
</evidence>
<dbReference type="SUPFAM" id="SSF52540">
    <property type="entry name" value="P-loop containing nucleoside triphosphate hydrolases"/>
    <property type="match status" value="1"/>
</dbReference>
<evidence type="ECO:0000259" key="5">
    <source>
        <dbReference type="Pfam" id="PF08406"/>
    </source>
</evidence>
<dbReference type="OrthoDB" id="9808317at2"/>
<name>A0A2K9LK83_9GAMM</name>
<accession>A0A2K9LK83</accession>
<dbReference type="Pfam" id="PF07728">
    <property type="entry name" value="AAA_5"/>
    <property type="match status" value="1"/>
</dbReference>
<protein>
    <submittedName>
        <fullName evidence="6">AAA family ATPase</fullName>
    </submittedName>
</protein>
<dbReference type="Pfam" id="PF08406">
    <property type="entry name" value="CbbQ_C"/>
    <property type="match status" value="1"/>
</dbReference>
<evidence type="ECO:0000313" key="7">
    <source>
        <dbReference type="Proteomes" id="UP000235116"/>
    </source>
</evidence>
<dbReference type="AlphaFoldDB" id="A0A2K9LK83"/>
<evidence type="ECO:0000256" key="1">
    <source>
        <dbReference type="ARBA" id="ARBA00009417"/>
    </source>
</evidence>
<proteinExistence type="inferred from homology"/>
<dbReference type="PANTHER" id="PTHR42759">
    <property type="entry name" value="MOXR FAMILY PROTEIN"/>
    <property type="match status" value="1"/>
</dbReference>
<comment type="similarity">
    <text evidence="1">Belongs to the CbbQ/NirQ/NorQ/GpvN family.</text>
</comment>
<dbReference type="EMBL" id="CP022684">
    <property type="protein sequence ID" value="AUM12663.1"/>
    <property type="molecule type" value="Genomic_DNA"/>
</dbReference>
<dbReference type="Proteomes" id="UP000235116">
    <property type="component" value="Chromosome"/>
</dbReference>
<dbReference type="InterPro" id="IPR027417">
    <property type="entry name" value="P-loop_NTPase"/>
</dbReference>
<dbReference type="InterPro" id="IPR050764">
    <property type="entry name" value="CbbQ/NirQ/NorQ/GpvN"/>
</dbReference>
<feature type="domain" description="ATPase dynein-related AAA" evidence="4">
    <location>
        <begin position="37"/>
        <end position="171"/>
    </location>
</feature>
<evidence type="ECO:0000256" key="2">
    <source>
        <dbReference type="ARBA" id="ARBA00022741"/>
    </source>
</evidence>
<keyword evidence="7" id="KW-1185">Reference proteome</keyword>
<dbReference type="RefSeq" id="WP_101894048.1">
    <property type="nucleotide sequence ID" value="NZ_CP022684.1"/>
</dbReference>
<reference evidence="7" key="1">
    <citation type="submission" date="2017-08" db="EMBL/GenBank/DDBJ databases">
        <title>Direct submision.</title>
        <authorList>
            <person name="Kim S.-J."/>
            <person name="Rhee S.-K."/>
        </authorList>
    </citation>
    <scope>NUCLEOTIDE SEQUENCE [LARGE SCALE GENOMIC DNA]</scope>
    <source>
        <strain evidence="7">GI5</strain>
    </source>
</reference>
<dbReference type="PANTHER" id="PTHR42759:SF7">
    <property type="entry name" value="DENITRIFICATION REGULATORY PROTEIN NIRQ"/>
    <property type="match status" value="1"/>
</dbReference>
<organism evidence="6 7">
    <name type="scientific">Ketobacter alkanivorans</name>
    <dbReference type="NCBI Taxonomy" id="1917421"/>
    <lineage>
        <taxon>Bacteria</taxon>
        <taxon>Pseudomonadati</taxon>
        <taxon>Pseudomonadota</taxon>
        <taxon>Gammaproteobacteria</taxon>
        <taxon>Pseudomonadales</taxon>
        <taxon>Ketobacteraceae</taxon>
        <taxon>Ketobacter</taxon>
    </lineage>
</organism>
<dbReference type="InterPro" id="IPR011704">
    <property type="entry name" value="ATPase_dyneun-rel_AAA"/>
</dbReference>
<evidence type="ECO:0000313" key="6">
    <source>
        <dbReference type="EMBL" id="AUM12663.1"/>
    </source>
</evidence>
<keyword evidence="2" id="KW-0547">Nucleotide-binding</keyword>
<dbReference type="Gene3D" id="3.40.50.300">
    <property type="entry name" value="P-loop containing nucleotide triphosphate hydrolases"/>
    <property type="match status" value="1"/>
</dbReference>
<dbReference type="GO" id="GO:0005524">
    <property type="term" value="F:ATP binding"/>
    <property type="evidence" value="ECO:0007669"/>
    <property type="project" value="UniProtKB-KW"/>
</dbReference>
<keyword evidence="3" id="KW-0067">ATP-binding</keyword>